<dbReference type="SUPFAM" id="SSF50249">
    <property type="entry name" value="Nucleic acid-binding proteins"/>
    <property type="match status" value="1"/>
</dbReference>
<organism evidence="1 2">
    <name type="scientific">Allocoprobacillus halotolerans</name>
    <dbReference type="NCBI Taxonomy" id="2944914"/>
    <lineage>
        <taxon>Bacteria</taxon>
        <taxon>Bacillati</taxon>
        <taxon>Bacillota</taxon>
        <taxon>Erysipelotrichia</taxon>
        <taxon>Erysipelotrichales</taxon>
        <taxon>Erysipelotrichaceae</taxon>
        <taxon>Allocoprobacillus</taxon>
    </lineage>
</organism>
<proteinExistence type="predicted"/>
<gene>
    <name evidence="1" type="ORF">NMU03_13135</name>
</gene>
<name>A0ABY5HZR0_9FIRM</name>
<protein>
    <submittedName>
        <fullName evidence="1">Uncharacterized protein</fullName>
    </submittedName>
</protein>
<sequence length="71" mass="8552">MTDIRLLKTTAKRIELLEQMNIHTLEDLITQYPYRYEIIEEQYPTEEDDHIIIEANVISPVKIFLKEECQE</sequence>
<dbReference type="InterPro" id="IPR012340">
    <property type="entry name" value="NA-bd_OB-fold"/>
</dbReference>
<evidence type="ECO:0000313" key="2">
    <source>
        <dbReference type="Proteomes" id="UP001060112"/>
    </source>
</evidence>
<accession>A0ABY5HZR0</accession>
<dbReference type="EMBL" id="CP101620">
    <property type="protein sequence ID" value="UTY38577.1"/>
    <property type="molecule type" value="Genomic_DNA"/>
</dbReference>
<dbReference type="Proteomes" id="UP001060112">
    <property type="component" value="Chromosome"/>
</dbReference>
<keyword evidence="2" id="KW-1185">Reference proteome</keyword>
<evidence type="ECO:0000313" key="1">
    <source>
        <dbReference type="EMBL" id="UTY38577.1"/>
    </source>
</evidence>
<dbReference type="RefSeq" id="WP_290138980.1">
    <property type="nucleotide sequence ID" value="NZ_CP101620.1"/>
</dbReference>
<reference evidence="1" key="1">
    <citation type="submission" date="2022-07" db="EMBL/GenBank/DDBJ databases">
        <title>Faecal culturing of patients with breast cancer.</title>
        <authorList>
            <person name="Teng N.M.Y."/>
            <person name="Kiu R."/>
            <person name="Evans R."/>
            <person name="Baker D.J."/>
            <person name="Zenner C."/>
            <person name="Robinson S.D."/>
            <person name="Hall L.J."/>
        </authorList>
    </citation>
    <scope>NUCLEOTIDE SEQUENCE</scope>
    <source>
        <strain evidence="1">LH1062</strain>
    </source>
</reference>